<name>A0ACC2JXQ5_9PEZI</name>
<gene>
    <name evidence="1" type="ORF">O1611_g1510</name>
</gene>
<evidence type="ECO:0000313" key="2">
    <source>
        <dbReference type="Proteomes" id="UP001153332"/>
    </source>
</evidence>
<accession>A0ACC2JXQ5</accession>
<evidence type="ECO:0000313" key="1">
    <source>
        <dbReference type="EMBL" id="KAJ8132114.1"/>
    </source>
</evidence>
<dbReference type="Proteomes" id="UP001153332">
    <property type="component" value="Unassembled WGS sequence"/>
</dbReference>
<proteinExistence type="predicted"/>
<comment type="caution">
    <text evidence="1">The sequence shown here is derived from an EMBL/GenBank/DDBJ whole genome shotgun (WGS) entry which is preliminary data.</text>
</comment>
<dbReference type="EMBL" id="JAPUUL010000178">
    <property type="protein sequence ID" value="KAJ8132114.1"/>
    <property type="molecule type" value="Genomic_DNA"/>
</dbReference>
<reference evidence="1" key="1">
    <citation type="submission" date="2022-12" db="EMBL/GenBank/DDBJ databases">
        <title>Genome Sequence of Lasiodiplodia mahajangana.</title>
        <authorList>
            <person name="Buettner E."/>
        </authorList>
    </citation>
    <scope>NUCLEOTIDE SEQUENCE</scope>
    <source>
        <strain evidence="1">VT137</strain>
    </source>
</reference>
<sequence>MGEKKSWKRKRSNAAKMETANGRLPRSLDEVTGIIGYGNIKARSGLGHPTSVRPYPQASHGTFHELYVEFKKKNKKTRNSIHTAELGAMQWEAAVISVSRGNVMSNVMAIKALRENPISGVAVGVFDREPVSILKDSAFLSKELKALSVAFSTYAAYFSNKSVVTMKAMVGGHIKNHIAEDFGNIRE</sequence>
<keyword evidence="2" id="KW-1185">Reference proteome</keyword>
<organism evidence="1 2">
    <name type="scientific">Lasiodiplodia mahajangana</name>
    <dbReference type="NCBI Taxonomy" id="1108764"/>
    <lineage>
        <taxon>Eukaryota</taxon>
        <taxon>Fungi</taxon>
        <taxon>Dikarya</taxon>
        <taxon>Ascomycota</taxon>
        <taxon>Pezizomycotina</taxon>
        <taxon>Dothideomycetes</taxon>
        <taxon>Dothideomycetes incertae sedis</taxon>
        <taxon>Botryosphaeriales</taxon>
        <taxon>Botryosphaeriaceae</taxon>
        <taxon>Lasiodiplodia</taxon>
    </lineage>
</organism>
<protein>
    <submittedName>
        <fullName evidence="1">Uncharacterized protein</fullName>
    </submittedName>
</protein>